<dbReference type="FunCoup" id="Q9GYU1">
    <property type="interactions" value="19"/>
</dbReference>
<evidence type="ECO:0000313" key="5">
    <source>
        <dbReference type="EMBL" id="CCD64827.1"/>
    </source>
</evidence>
<keyword evidence="8" id="KW-1267">Proteomics identification</keyword>
<dbReference type="InParanoid" id="Q9GYU1"/>
<keyword evidence="4" id="KW-0788">Thiol protease</keyword>
<dbReference type="PANTHER" id="PTHR23402">
    <property type="entry name" value="PROTEASE FAMILY C15 PYROGLUTAMYL-PEPTIDASE I-RELATED"/>
    <property type="match status" value="1"/>
</dbReference>
<evidence type="ECO:0007829" key="8">
    <source>
        <dbReference type="PeptideAtlas" id="Q9GYU1"/>
    </source>
</evidence>
<dbReference type="Bgee" id="WBGene00018056">
    <property type="expression patterns" value="Expressed in adult organism and 1 other cell type or tissue"/>
</dbReference>
<keyword evidence="2" id="KW-0645">Protease</keyword>
<dbReference type="SMR" id="Q9GYU1"/>
<dbReference type="KEGG" id="cel:CELE_F35F10.6"/>
<keyword evidence="6" id="KW-1185">Reference proteome</keyword>
<dbReference type="PANTHER" id="PTHR23402:SF12">
    <property type="entry name" value="ABC TRANSPORTER-RELATED"/>
    <property type="match status" value="1"/>
</dbReference>
<protein>
    <submittedName>
        <fullName evidence="5">DUF2470 domain-containing protein</fullName>
    </submittedName>
</protein>
<dbReference type="PIRSF" id="PIRSF015703">
    <property type="entry name" value="UCP015703"/>
    <property type="match status" value="1"/>
</dbReference>
<sequence length="220" mass="25482">MMEDDAEGEIGDMLSMCNRQPFLMSLYSIFTVIDEPVEGKQPSSAVFVYEELAKFGDFCKLFKMEESYINVDQVVQEIANIQSRYAIHLSSHSLKNTIQIVRTAFPNGYTQNDKNGNVPEGNKVKFDGDETVMKTTVDCEQLVKDIKEFMEEDRQKYGELEIQIIEESERNLDGYAYFSFLKFVPCGTIHLRIPPLKESCTKEVINKVIERIMRSFWKYC</sequence>
<evidence type="ECO:0000256" key="2">
    <source>
        <dbReference type="ARBA" id="ARBA00022670"/>
    </source>
</evidence>
<dbReference type="AlphaFoldDB" id="Q9GYU1"/>
<dbReference type="GeneID" id="185311"/>
<dbReference type="Pfam" id="PF06162">
    <property type="entry name" value="PgaPase_1"/>
    <property type="match status" value="1"/>
</dbReference>
<dbReference type="PhylomeDB" id="Q9GYU1"/>
<dbReference type="EMBL" id="BX284605">
    <property type="protein sequence ID" value="CCD64827.1"/>
    <property type="molecule type" value="Genomic_DNA"/>
</dbReference>
<dbReference type="PaxDb" id="6239-F35F10.6.1"/>
<dbReference type="InterPro" id="IPR036440">
    <property type="entry name" value="Peptidase_C15-like_sf"/>
</dbReference>
<comment type="similarity">
    <text evidence="1">Belongs to the peptidase C15 family.</text>
</comment>
<organism evidence="5 6">
    <name type="scientific">Caenorhabditis elegans</name>
    <dbReference type="NCBI Taxonomy" id="6239"/>
    <lineage>
        <taxon>Eukaryota</taxon>
        <taxon>Metazoa</taxon>
        <taxon>Ecdysozoa</taxon>
        <taxon>Nematoda</taxon>
        <taxon>Chromadorea</taxon>
        <taxon>Rhabditida</taxon>
        <taxon>Rhabditina</taxon>
        <taxon>Rhabditomorpha</taxon>
        <taxon>Rhabditoidea</taxon>
        <taxon>Rhabditidae</taxon>
        <taxon>Peloderinae</taxon>
        <taxon>Caenorhabditis</taxon>
    </lineage>
</organism>
<dbReference type="InterPro" id="IPR010381">
    <property type="entry name" value="PgaPase_1"/>
</dbReference>
<dbReference type="AGR" id="WB:WBGene00018056"/>
<gene>
    <name evidence="5" type="ORF">CELE_F35F10.6</name>
    <name evidence="5 7" type="ORF">F35F10.6</name>
</gene>
<dbReference type="eggNOG" id="KOG4755">
    <property type="taxonomic scope" value="Eukaryota"/>
</dbReference>
<dbReference type="WormBase" id="F35F10.6">
    <property type="protein sequence ID" value="CE45340"/>
    <property type="gene ID" value="WBGene00018056"/>
</dbReference>
<dbReference type="GO" id="GO:0006508">
    <property type="term" value="P:proteolysis"/>
    <property type="evidence" value="ECO:0007669"/>
    <property type="project" value="UniProtKB-KW"/>
</dbReference>
<dbReference type="HOGENOM" id="CLU_043960_2_0_1"/>
<evidence type="ECO:0000313" key="6">
    <source>
        <dbReference type="Proteomes" id="UP000001940"/>
    </source>
</evidence>
<dbReference type="FunFam" id="3.40.630.20:FF:000007">
    <property type="entry name" value="Protein CBG22077"/>
    <property type="match status" value="1"/>
</dbReference>
<dbReference type="Gene3D" id="3.40.630.20">
    <property type="entry name" value="Peptidase C15, pyroglutamyl peptidase I-like"/>
    <property type="match status" value="1"/>
</dbReference>
<dbReference type="GO" id="GO:0008234">
    <property type="term" value="F:cysteine-type peptidase activity"/>
    <property type="evidence" value="ECO:0007669"/>
    <property type="project" value="UniProtKB-KW"/>
</dbReference>
<name>Q9GYU1_CAEEL</name>
<dbReference type="SUPFAM" id="SSF53182">
    <property type="entry name" value="Pyrrolidone carboxyl peptidase (pyroglutamate aminopeptidase)"/>
    <property type="match status" value="1"/>
</dbReference>
<dbReference type="PeptideAtlas" id="Q9GYU1"/>
<proteinExistence type="evidence at protein level"/>
<dbReference type="InterPro" id="IPR016125">
    <property type="entry name" value="Peptidase_C15-like"/>
</dbReference>
<dbReference type="RefSeq" id="NP_503910.2">
    <property type="nucleotide sequence ID" value="NM_071509.2"/>
</dbReference>
<reference evidence="5 6" key="1">
    <citation type="journal article" date="1998" name="Science">
        <title>Genome sequence of the nematode C. elegans: a platform for investigating biology.</title>
        <authorList>
            <consortium name="The C. elegans sequencing consortium"/>
            <person name="Sulson J.E."/>
            <person name="Waterston R."/>
        </authorList>
    </citation>
    <scope>NUCLEOTIDE SEQUENCE [LARGE SCALE GENOMIC DNA]</scope>
    <source>
        <strain evidence="5 6">Bristol N2</strain>
    </source>
</reference>
<dbReference type="OrthoDB" id="407146at2759"/>
<evidence type="ECO:0000256" key="3">
    <source>
        <dbReference type="ARBA" id="ARBA00022801"/>
    </source>
</evidence>
<dbReference type="CTD" id="185311"/>
<evidence type="ECO:0000313" key="7">
    <source>
        <dbReference type="WormBase" id="F35F10.6"/>
    </source>
</evidence>
<evidence type="ECO:0000256" key="4">
    <source>
        <dbReference type="ARBA" id="ARBA00022807"/>
    </source>
</evidence>
<keyword evidence="3" id="KW-0378">Hydrolase</keyword>
<dbReference type="UCSC" id="F35F10.6">
    <property type="organism name" value="c. elegans"/>
</dbReference>
<accession>Q9GYU1</accession>
<dbReference type="Proteomes" id="UP000001940">
    <property type="component" value="Chromosome V"/>
</dbReference>
<evidence type="ECO:0000256" key="1">
    <source>
        <dbReference type="ARBA" id="ARBA00006641"/>
    </source>
</evidence>